<evidence type="ECO:0000313" key="2">
    <source>
        <dbReference type="Proteomes" id="UP000515598"/>
    </source>
</evidence>
<dbReference type="Proteomes" id="UP000515598">
    <property type="component" value="Chromosome"/>
</dbReference>
<evidence type="ECO:0008006" key="3">
    <source>
        <dbReference type="Google" id="ProtNLM"/>
    </source>
</evidence>
<gene>
    <name evidence="1" type="ORF">GPNADHDJ_02893</name>
</gene>
<dbReference type="InterPro" id="IPR045851">
    <property type="entry name" value="AMP-bd_C_sf"/>
</dbReference>
<dbReference type="Gene3D" id="3.30.300.30">
    <property type="match status" value="1"/>
</dbReference>
<dbReference type="EMBL" id="CP060025">
    <property type="protein sequence ID" value="QNG78675.1"/>
    <property type="molecule type" value="Genomic_DNA"/>
</dbReference>
<sequence>MLSHSAPQENRDRANLTGYKHPKIVEFRKELPKTNVGKILRRELRDTPAQ</sequence>
<name>A0AAX1IED4_STEMA</name>
<dbReference type="SUPFAM" id="SSF56801">
    <property type="entry name" value="Acetyl-CoA synthetase-like"/>
    <property type="match status" value="1"/>
</dbReference>
<accession>A0AAX1IED4</accession>
<evidence type="ECO:0000313" key="1">
    <source>
        <dbReference type="EMBL" id="QNG78675.1"/>
    </source>
</evidence>
<proteinExistence type="predicted"/>
<protein>
    <recommendedName>
        <fullName evidence="3">Long-chain-fatty-acid--CoA ligase</fullName>
    </recommendedName>
</protein>
<dbReference type="RefSeq" id="WP_185807520.1">
    <property type="nucleotide sequence ID" value="NZ_CP060025.1"/>
</dbReference>
<reference evidence="1 2" key="1">
    <citation type="submission" date="2020-08" db="EMBL/GenBank/DDBJ databases">
        <title>Phenotypic and transcriptomic analysis of seven clinical Stenotrophomonas maltophilia isolates identify a small set of shared and commonly regulated genes involved in biofilm lifestyle.</title>
        <authorList>
            <person name="Alio I."/>
            <person name="Gudzuhn M."/>
            <person name="Streit W."/>
        </authorList>
    </citation>
    <scope>NUCLEOTIDE SEQUENCE [LARGE SCALE GENOMIC DNA]</scope>
    <source>
        <strain evidence="1 2">UHH_SKK55</strain>
    </source>
</reference>
<organism evidence="1 2">
    <name type="scientific">Stenotrophomonas maltophilia</name>
    <name type="common">Pseudomonas maltophilia</name>
    <name type="synonym">Xanthomonas maltophilia</name>
    <dbReference type="NCBI Taxonomy" id="40324"/>
    <lineage>
        <taxon>Bacteria</taxon>
        <taxon>Pseudomonadati</taxon>
        <taxon>Pseudomonadota</taxon>
        <taxon>Gammaproteobacteria</taxon>
        <taxon>Lysobacterales</taxon>
        <taxon>Lysobacteraceae</taxon>
        <taxon>Stenotrophomonas</taxon>
        <taxon>Stenotrophomonas maltophilia group</taxon>
    </lineage>
</organism>
<dbReference type="AlphaFoldDB" id="A0AAX1IED4"/>